<sequence length="194" mass="21118">MAGFEMRRIKELPGLLKPVLFIVLLVYLILMAASYYGPGWWIWFTLIVQFVTIILINLMVLCGLDSVVLKQRTWAVFEMIYSGIFAILNIANTVVQITLLIKHHSSLFGVGALFCFGLVLLCGLDCLMMFRIWRQDAISSQSPGPGVRPGDPGNMNPGLGGAPGAYPAASTPTVNTSYPPAIPPGATFHSTTTQ</sequence>
<evidence type="ECO:0000256" key="3">
    <source>
        <dbReference type="ARBA" id="ARBA00022989"/>
    </source>
</evidence>
<evidence type="ECO:0000256" key="1">
    <source>
        <dbReference type="ARBA" id="ARBA00004141"/>
    </source>
</evidence>
<evidence type="ECO:0000259" key="8">
    <source>
        <dbReference type="PROSITE" id="PS51225"/>
    </source>
</evidence>
<evidence type="ECO:0000256" key="5">
    <source>
        <dbReference type="PROSITE-ProRule" id="PRU00581"/>
    </source>
</evidence>
<dbReference type="Proteomes" id="UP000031036">
    <property type="component" value="Unassembled WGS sequence"/>
</dbReference>
<evidence type="ECO:0000256" key="6">
    <source>
        <dbReference type="SAM" id="MobiDB-lite"/>
    </source>
</evidence>
<name>A0A0B2VP66_TOXCA</name>
<protein>
    <recommendedName>
        <fullName evidence="8">MARVEL domain-containing protein</fullName>
    </recommendedName>
</protein>
<feature type="transmembrane region" description="Helical" evidence="7">
    <location>
        <begin position="41"/>
        <end position="64"/>
    </location>
</feature>
<evidence type="ECO:0000256" key="2">
    <source>
        <dbReference type="ARBA" id="ARBA00022692"/>
    </source>
</evidence>
<dbReference type="EMBL" id="JPKZ01001201">
    <property type="protein sequence ID" value="KHN83368.1"/>
    <property type="molecule type" value="Genomic_DNA"/>
</dbReference>
<keyword evidence="11" id="KW-1185">Reference proteome</keyword>
<keyword evidence="3 7" id="KW-1133">Transmembrane helix</keyword>
<keyword evidence="4 5" id="KW-0472">Membrane</keyword>
<feature type="transmembrane region" description="Helical" evidence="7">
    <location>
        <begin position="12"/>
        <end position="35"/>
    </location>
</feature>
<keyword evidence="2 5" id="KW-0812">Transmembrane</keyword>
<dbReference type="EMBL" id="UYWY01019523">
    <property type="protein sequence ID" value="VDM37943.1"/>
    <property type="molecule type" value="Genomic_DNA"/>
</dbReference>
<reference evidence="10" key="2">
    <citation type="submission" date="2018-11" db="EMBL/GenBank/DDBJ databases">
        <authorList>
            <consortium name="Pathogen Informatics"/>
        </authorList>
    </citation>
    <scope>NUCLEOTIDE SEQUENCE [LARGE SCALE GENOMIC DNA]</scope>
</reference>
<dbReference type="InterPro" id="IPR050578">
    <property type="entry name" value="MARVEL-CKLF_proteins"/>
</dbReference>
<evidence type="ECO:0000313" key="11">
    <source>
        <dbReference type="Proteomes" id="UP000031036"/>
    </source>
</evidence>
<evidence type="ECO:0000256" key="7">
    <source>
        <dbReference type="SAM" id="Phobius"/>
    </source>
</evidence>
<evidence type="ECO:0000313" key="10">
    <source>
        <dbReference type="EMBL" id="VDM37943.1"/>
    </source>
</evidence>
<organism evidence="9 11">
    <name type="scientific">Toxocara canis</name>
    <name type="common">Canine roundworm</name>
    <dbReference type="NCBI Taxonomy" id="6265"/>
    <lineage>
        <taxon>Eukaryota</taxon>
        <taxon>Metazoa</taxon>
        <taxon>Ecdysozoa</taxon>
        <taxon>Nematoda</taxon>
        <taxon>Chromadorea</taxon>
        <taxon>Rhabditida</taxon>
        <taxon>Spirurina</taxon>
        <taxon>Ascaridomorpha</taxon>
        <taxon>Ascaridoidea</taxon>
        <taxon>Toxocaridae</taxon>
        <taxon>Toxocara</taxon>
    </lineage>
</organism>
<gene>
    <name evidence="9" type="ORF">Tcan_05419</name>
    <name evidence="10" type="ORF">TCNE_LOCUS6622</name>
</gene>
<proteinExistence type="predicted"/>
<dbReference type="OMA" id="IFMASPG"/>
<feature type="region of interest" description="Disordered" evidence="6">
    <location>
        <begin position="141"/>
        <end position="194"/>
    </location>
</feature>
<feature type="transmembrane region" description="Helical" evidence="7">
    <location>
        <begin position="107"/>
        <end position="130"/>
    </location>
</feature>
<evidence type="ECO:0000256" key="4">
    <source>
        <dbReference type="ARBA" id="ARBA00023136"/>
    </source>
</evidence>
<dbReference type="PANTHER" id="PTHR22776:SF49">
    <property type="entry name" value="MARVEL DOMAIN-CONTAINING PROTEIN"/>
    <property type="match status" value="1"/>
</dbReference>
<feature type="domain" description="MARVEL" evidence="8">
    <location>
        <begin position="8"/>
        <end position="134"/>
    </location>
</feature>
<evidence type="ECO:0000313" key="9">
    <source>
        <dbReference type="EMBL" id="KHN83368.1"/>
    </source>
</evidence>
<accession>A0A0B2VP66</accession>
<reference evidence="9 11" key="1">
    <citation type="submission" date="2014-11" db="EMBL/GenBank/DDBJ databases">
        <title>Genetic blueprint of the zoonotic pathogen Toxocara canis.</title>
        <authorList>
            <person name="Zhu X.-Q."/>
            <person name="Korhonen P.K."/>
            <person name="Cai H."/>
            <person name="Young N.D."/>
            <person name="Nejsum P."/>
            <person name="von Samson-Himmelstjerna G."/>
            <person name="Boag P.R."/>
            <person name="Tan P."/>
            <person name="Li Q."/>
            <person name="Min J."/>
            <person name="Yang Y."/>
            <person name="Wang X."/>
            <person name="Fang X."/>
            <person name="Hall R.S."/>
            <person name="Hofmann A."/>
            <person name="Sternberg P.W."/>
            <person name="Jex A.R."/>
            <person name="Gasser R.B."/>
        </authorList>
    </citation>
    <scope>NUCLEOTIDE SEQUENCE [LARGE SCALE GENOMIC DNA]</scope>
    <source>
        <strain evidence="9">PN_DK_2014</strain>
    </source>
</reference>
<feature type="transmembrane region" description="Helical" evidence="7">
    <location>
        <begin position="76"/>
        <end position="101"/>
    </location>
</feature>
<dbReference type="InterPro" id="IPR008253">
    <property type="entry name" value="Marvel"/>
</dbReference>
<comment type="subcellular location">
    <subcellularLocation>
        <location evidence="1">Membrane</location>
        <topology evidence="1">Multi-pass membrane protein</topology>
    </subcellularLocation>
</comment>
<dbReference type="AlphaFoldDB" id="A0A0B2VP66"/>
<dbReference type="OrthoDB" id="10642109at2759"/>
<dbReference type="PROSITE" id="PS51225">
    <property type="entry name" value="MARVEL"/>
    <property type="match status" value="1"/>
</dbReference>
<dbReference type="PANTHER" id="PTHR22776">
    <property type="entry name" value="MARVEL-CONTAINING POTENTIAL LIPID RAFT-ASSOCIATED PROTEIN"/>
    <property type="match status" value="1"/>
</dbReference>
<dbReference type="GO" id="GO:0016020">
    <property type="term" value="C:membrane"/>
    <property type="evidence" value="ECO:0007669"/>
    <property type="project" value="UniProtKB-SubCell"/>
</dbReference>